<evidence type="ECO:0000256" key="4">
    <source>
        <dbReference type="ARBA" id="ARBA00023098"/>
    </source>
</evidence>
<dbReference type="Proteomes" id="UP001560019">
    <property type="component" value="Unassembled WGS sequence"/>
</dbReference>
<dbReference type="PROSITE" id="PS00957">
    <property type="entry name" value="NAD_G3PDH"/>
    <property type="match status" value="1"/>
</dbReference>
<keyword evidence="6 7" id="KW-1208">Phospholipid metabolism</keyword>
<dbReference type="Pfam" id="PF07479">
    <property type="entry name" value="NAD_Gly3P_dh_C"/>
    <property type="match status" value="1"/>
</dbReference>
<dbReference type="InterPro" id="IPR013328">
    <property type="entry name" value="6PGD_dom2"/>
</dbReference>
<feature type="binding site" evidence="7">
    <location>
        <position position="135"/>
    </location>
    <ligand>
        <name>NADPH</name>
        <dbReference type="ChEBI" id="CHEBI:57783"/>
    </ligand>
</feature>
<dbReference type="InterPro" id="IPR006109">
    <property type="entry name" value="G3P_DH_NAD-dep_C"/>
</dbReference>
<comment type="pathway">
    <text evidence="7">Membrane lipid metabolism; glycerophospholipid metabolism.</text>
</comment>
<feature type="binding site" evidence="7">
    <location>
        <position position="271"/>
    </location>
    <ligand>
        <name>NADPH</name>
        <dbReference type="ChEBI" id="CHEBI:57783"/>
    </ligand>
</feature>
<comment type="catalytic activity">
    <reaction evidence="7">
        <text>sn-glycerol 3-phosphate + NAD(+) = dihydroxyacetone phosphate + NADH + H(+)</text>
        <dbReference type="Rhea" id="RHEA:11092"/>
        <dbReference type="ChEBI" id="CHEBI:15378"/>
        <dbReference type="ChEBI" id="CHEBI:57540"/>
        <dbReference type="ChEBI" id="CHEBI:57597"/>
        <dbReference type="ChEBI" id="CHEBI:57642"/>
        <dbReference type="ChEBI" id="CHEBI:57945"/>
        <dbReference type="EC" id="1.1.1.94"/>
    </reaction>
</comment>
<keyword evidence="7 8" id="KW-0520">NAD</keyword>
<dbReference type="RefSeq" id="WP_125408301.1">
    <property type="nucleotide sequence ID" value="NZ_JBEHHI010000001.1"/>
</dbReference>
<feature type="binding site" evidence="7">
    <location>
        <position position="131"/>
    </location>
    <ligand>
        <name>sn-glycerol 3-phosphate</name>
        <dbReference type="ChEBI" id="CHEBI:57597"/>
    </ligand>
</feature>
<dbReference type="InterPro" id="IPR006168">
    <property type="entry name" value="G3P_DH_NAD-dep"/>
</dbReference>
<dbReference type="HAMAP" id="MF_00394">
    <property type="entry name" value="NAD_Glyc3P_dehydrog"/>
    <property type="match status" value="1"/>
</dbReference>
<dbReference type="SUPFAM" id="SSF51735">
    <property type="entry name" value="NAD(P)-binding Rossmann-fold domains"/>
    <property type="match status" value="1"/>
</dbReference>
<feature type="binding site" evidence="7">
    <location>
        <position position="32"/>
    </location>
    <ligand>
        <name>NADPH</name>
        <dbReference type="ChEBI" id="CHEBI:57783"/>
    </ligand>
</feature>
<evidence type="ECO:0000256" key="3">
    <source>
        <dbReference type="ARBA" id="ARBA00023002"/>
    </source>
</evidence>
<feature type="domain" description="Glycerol-3-phosphate dehydrogenase NAD-dependent N-terminal" evidence="10">
    <location>
        <begin position="4"/>
        <end position="154"/>
    </location>
</feature>
<evidence type="ECO:0000256" key="6">
    <source>
        <dbReference type="ARBA" id="ARBA00023264"/>
    </source>
</evidence>
<comment type="function">
    <text evidence="7">Catalyzes the reduction of the glycolytic intermediate dihydroxyacetone phosphate (DHAP) to sn-glycerol 3-phosphate (G3P), the key precursor for phospholipid synthesis.</text>
</comment>
<gene>
    <name evidence="7" type="primary">gpsA</name>
    <name evidence="12" type="ORF">Ga0609869_001291</name>
</gene>
<dbReference type="Pfam" id="PF01210">
    <property type="entry name" value="NAD_Gly3P_dh_N"/>
    <property type="match status" value="1"/>
</dbReference>
<dbReference type="NCBIfam" id="NF000940">
    <property type="entry name" value="PRK00094.1-2"/>
    <property type="match status" value="1"/>
</dbReference>
<feature type="binding site" evidence="7">
    <location>
        <position position="251"/>
    </location>
    <ligand>
        <name>sn-glycerol 3-phosphate</name>
        <dbReference type="ChEBI" id="CHEBI:57597"/>
    </ligand>
</feature>
<dbReference type="InterPro" id="IPR008927">
    <property type="entry name" value="6-PGluconate_DH-like_C_sf"/>
</dbReference>
<evidence type="ECO:0000256" key="7">
    <source>
        <dbReference type="HAMAP-Rule" id="MF_00394"/>
    </source>
</evidence>
<feature type="binding site" evidence="7">
    <location>
        <position position="239"/>
    </location>
    <ligand>
        <name>sn-glycerol 3-phosphate</name>
        <dbReference type="ChEBI" id="CHEBI:57597"/>
    </ligand>
</feature>
<feature type="binding site" evidence="7">
    <location>
        <position position="186"/>
    </location>
    <ligand>
        <name>sn-glycerol 3-phosphate</name>
        <dbReference type="ChEBI" id="CHEBI:57597"/>
    </ligand>
</feature>
<feature type="binding site" evidence="7">
    <location>
        <position position="12"/>
    </location>
    <ligand>
        <name>NADPH</name>
        <dbReference type="ChEBI" id="CHEBI:57783"/>
    </ligand>
</feature>
<keyword evidence="7" id="KW-0521">NADP</keyword>
<evidence type="ECO:0000256" key="9">
    <source>
        <dbReference type="RuleBase" id="RU000439"/>
    </source>
</evidence>
<feature type="binding site" evidence="7">
    <location>
        <position position="250"/>
    </location>
    <ligand>
        <name>sn-glycerol 3-phosphate</name>
        <dbReference type="ChEBI" id="CHEBI:57597"/>
    </ligand>
</feature>
<dbReference type="Gene3D" id="1.10.1040.10">
    <property type="entry name" value="N-(1-d-carboxylethyl)-l-norvaline Dehydrogenase, domain 2"/>
    <property type="match status" value="1"/>
</dbReference>
<evidence type="ECO:0000256" key="5">
    <source>
        <dbReference type="ARBA" id="ARBA00023209"/>
    </source>
</evidence>
<evidence type="ECO:0000256" key="2">
    <source>
        <dbReference type="ARBA" id="ARBA00022516"/>
    </source>
</evidence>
<keyword evidence="2 7" id="KW-0444">Lipid biosynthesis</keyword>
<dbReference type="InterPro" id="IPR011128">
    <property type="entry name" value="G3P_DH_NAD-dep_N"/>
</dbReference>
<dbReference type="EMBL" id="JBEHHI010000001">
    <property type="protein sequence ID" value="MEX5727938.1"/>
    <property type="molecule type" value="Genomic_DNA"/>
</dbReference>
<accession>A0ABV3XRJ3</accession>
<dbReference type="PANTHER" id="PTHR11728">
    <property type="entry name" value="GLYCEROL-3-PHOSPHATE DEHYDROGENASE"/>
    <property type="match status" value="1"/>
</dbReference>
<dbReference type="Gene3D" id="3.40.50.720">
    <property type="entry name" value="NAD(P)-binding Rossmann-like Domain"/>
    <property type="match status" value="1"/>
</dbReference>
<dbReference type="SUPFAM" id="SSF48179">
    <property type="entry name" value="6-phosphogluconate dehydrogenase C-terminal domain-like"/>
    <property type="match status" value="1"/>
</dbReference>
<organism evidence="12 13">
    <name type="scientific">Rhodovulum iodosum</name>
    <dbReference type="NCBI Taxonomy" id="68291"/>
    <lineage>
        <taxon>Bacteria</taxon>
        <taxon>Pseudomonadati</taxon>
        <taxon>Pseudomonadota</taxon>
        <taxon>Alphaproteobacteria</taxon>
        <taxon>Rhodobacterales</taxon>
        <taxon>Paracoccaceae</taxon>
        <taxon>Rhodovulum</taxon>
    </lineage>
</organism>
<keyword evidence="3 7" id="KW-0560">Oxidoreductase</keyword>
<evidence type="ECO:0000313" key="13">
    <source>
        <dbReference type="Proteomes" id="UP001560019"/>
    </source>
</evidence>
<proteinExistence type="inferred from homology"/>
<feature type="domain" description="Glycerol-3-phosphate dehydrogenase NAD-dependent C-terminal" evidence="11">
    <location>
        <begin position="175"/>
        <end position="310"/>
    </location>
</feature>
<dbReference type="EC" id="1.1.1.94" evidence="7"/>
<comment type="similarity">
    <text evidence="1 7 8">Belongs to the NAD-dependent glycerol-3-phosphate dehydrogenase family.</text>
</comment>
<evidence type="ECO:0000313" key="12">
    <source>
        <dbReference type="EMBL" id="MEX5727938.1"/>
    </source>
</evidence>
<feature type="binding site" evidence="7">
    <location>
        <position position="103"/>
    </location>
    <ligand>
        <name>NADPH</name>
        <dbReference type="ChEBI" id="CHEBI:57783"/>
    </ligand>
</feature>
<evidence type="ECO:0000259" key="10">
    <source>
        <dbReference type="Pfam" id="PF01210"/>
    </source>
</evidence>
<dbReference type="PANTHER" id="PTHR11728:SF1">
    <property type="entry name" value="GLYCEROL-3-PHOSPHATE DEHYDROGENASE [NAD(+)] 2, CHLOROPLASTIC"/>
    <property type="match status" value="1"/>
</dbReference>
<comment type="subcellular location">
    <subcellularLocation>
        <location evidence="7">Cytoplasm</location>
    </subcellularLocation>
</comment>
<name>A0ABV3XRJ3_9RHOB</name>
<feature type="binding site" evidence="7">
    <location>
        <position position="133"/>
    </location>
    <ligand>
        <name>sn-glycerol 3-phosphate</name>
        <dbReference type="ChEBI" id="CHEBI:57597"/>
    </ligand>
</feature>
<comment type="caution">
    <text evidence="7">Lacks conserved residue(s) required for the propagation of feature annotation.</text>
</comment>
<sequence>MSRLAVAGAGAFGTALAVTLARDGRQVTLWARDADHVAEMKSFGYNRRLPGVTLPDGIALTADMADLAGQEAVLLAVPMQALSGVLAAAAPALGRTPLVACCKGIDLASGDGPSAVIGHGCPDALPAVLTGPSFARDIAAGLPTALTLACRDAEAGTALQTLLSTPTLRLYRSTDVTGAELGGALKNVIAIAAGIVIGAGLGESARAALMTRGFAEMQRLARDFDALPETLGGLSGLGDLVLTCTSNQSRNFRYGAALGHSDGFDPSLTVEGVATAQAVAALARDRGIDMPISQAVADVIDGRHTIAEVVDTLLSRPLKEE</sequence>
<protein>
    <recommendedName>
        <fullName evidence="7">Glycerol-3-phosphate dehydrogenase [NAD(P)+]</fullName>
        <ecNumber evidence="7">1.1.1.94</ecNumber>
    </recommendedName>
    <alternativeName>
        <fullName evidence="7">NAD(P)(+)-dependent glycerol-3-phosphate dehydrogenase</fullName>
    </alternativeName>
    <alternativeName>
        <fullName evidence="7">NAD(P)H-dependent dihydroxyacetone-phosphate reductase</fullName>
    </alternativeName>
</protein>
<comment type="catalytic activity">
    <reaction evidence="7 9">
        <text>sn-glycerol 3-phosphate + NADP(+) = dihydroxyacetone phosphate + NADPH + H(+)</text>
        <dbReference type="Rhea" id="RHEA:11096"/>
        <dbReference type="ChEBI" id="CHEBI:15378"/>
        <dbReference type="ChEBI" id="CHEBI:57597"/>
        <dbReference type="ChEBI" id="CHEBI:57642"/>
        <dbReference type="ChEBI" id="CHEBI:57783"/>
        <dbReference type="ChEBI" id="CHEBI:58349"/>
        <dbReference type="EC" id="1.1.1.94"/>
    </reaction>
</comment>
<dbReference type="PIRSF" id="PIRSF000114">
    <property type="entry name" value="Glycerol-3-P_dh"/>
    <property type="match status" value="1"/>
</dbReference>
<feature type="binding site" evidence="7">
    <location>
        <position position="250"/>
    </location>
    <ligand>
        <name>NADPH</name>
        <dbReference type="ChEBI" id="CHEBI:57783"/>
    </ligand>
</feature>
<feature type="binding site" evidence="7">
    <location>
        <position position="249"/>
    </location>
    <ligand>
        <name>sn-glycerol 3-phosphate</name>
        <dbReference type="ChEBI" id="CHEBI:57597"/>
    </ligand>
</feature>
<reference evidence="12 13" key="1">
    <citation type="submission" date="2024-06" db="EMBL/GenBank/DDBJ databases">
        <title>Genome of Rhodovulum iodosum, a marine photoferrotroph.</title>
        <authorList>
            <person name="Bianchini G."/>
            <person name="Nikeleit V."/>
            <person name="Kappler A."/>
            <person name="Bryce C."/>
            <person name="Sanchez-Baracaldo P."/>
        </authorList>
    </citation>
    <scope>NUCLEOTIDE SEQUENCE [LARGE SCALE GENOMIC DNA]</scope>
    <source>
        <strain evidence="12 13">UT/N1</strain>
    </source>
</reference>
<dbReference type="PRINTS" id="PR00077">
    <property type="entry name" value="GPDHDRGNASE"/>
</dbReference>
<comment type="caution">
    <text evidence="12">The sequence shown here is derived from an EMBL/GenBank/DDBJ whole genome shotgun (WGS) entry which is preliminary data.</text>
</comment>
<keyword evidence="7" id="KW-0963">Cytoplasm</keyword>
<keyword evidence="13" id="KW-1185">Reference proteome</keyword>
<feature type="binding site" evidence="7">
    <location>
        <position position="103"/>
    </location>
    <ligand>
        <name>sn-glycerol 3-phosphate</name>
        <dbReference type="ChEBI" id="CHEBI:57597"/>
    </ligand>
</feature>
<feature type="active site" description="Proton acceptor" evidence="7">
    <location>
        <position position="186"/>
    </location>
</feature>
<dbReference type="NCBIfam" id="NF000942">
    <property type="entry name" value="PRK00094.1-4"/>
    <property type="match status" value="1"/>
</dbReference>
<keyword evidence="7" id="KW-0547">Nucleotide-binding</keyword>
<evidence type="ECO:0000256" key="1">
    <source>
        <dbReference type="ARBA" id="ARBA00011009"/>
    </source>
</evidence>
<evidence type="ECO:0000256" key="8">
    <source>
        <dbReference type="RuleBase" id="RU000437"/>
    </source>
</evidence>
<keyword evidence="4 7" id="KW-0443">Lipid metabolism</keyword>
<evidence type="ECO:0000259" key="11">
    <source>
        <dbReference type="Pfam" id="PF07479"/>
    </source>
</evidence>
<keyword evidence="5 7" id="KW-0594">Phospholipid biosynthesis</keyword>
<dbReference type="InterPro" id="IPR036291">
    <property type="entry name" value="NAD(P)-bd_dom_sf"/>
</dbReference>